<evidence type="ECO:0000313" key="2">
    <source>
        <dbReference type="Proteomes" id="UP000886595"/>
    </source>
</evidence>
<dbReference type="GO" id="GO:0000785">
    <property type="term" value="C:chromatin"/>
    <property type="evidence" value="ECO:0007669"/>
    <property type="project" value="TreeGrafter"/>
</dbReference>
<keyword evidence="2" id="KW-1185">Reference proteome</keyword>
<comment type="caution">
    <text evidence="1">The sequence shown here is derived from an EMBL/GenBank/DDBJ whole genome shotgun (WGS) entry which is preliminary data.</text>
</comment>
<dbReference type="PANTHER" id="PTHR10694">
    <property type="entry name" value="LYSINE-SPECIFIC DEMETHYLASE"/>
    <property type="match status" value="1"/>
</dbReference>
<evidence type="ECO:0000313" key="1">
    <source>
        <dbReference type="EMBL" id="KAG2256026.1"/>
    </source>
</evidence>
<gene>
    <name evidence="1" type="ORF">Bca52824_075320</name>
</gene>
<dbReference type="AlphaFoldDB" id="A0A8X7TXU5"/>
<proteinExistence type="predicted"/>
<dbReference type="GO" id="GO:0010468">
    <property type="term" value="P:regulation of gene expression"/>
    <property type="evidence" value="ECO:0007669"/>
    <property type="project" value="TreeGrafter"/>
</dbReference>
<dbReference type="Gene3D" id="2.60.120.650">
    <property type="entry name" value="Cupin"/>
    <property type="match status" value="1"/>
</dbReference>
<dbReference type="GO" id="GO:0032452">
    <property type="term" value="F:histone demethylase activity"/>
    <property type="evidence" value="ECO:0007669"/>
    <property type="project" value="TreeGrafter"/>
</dbReference>
<reference evidence="1 2" key="1">
    <citation type="submission" date="2020-02" db="EMBL/GenBank/DDBJ databases">
        <authorList>
            <person name="Ma Q."/>
            <person name="Huang Y."/>
            <person name="Song X."/>
            <person name="Pei D."/>
        </authorList>
    </citation>
    <scope>NUCLEOTIDE SEQUENCE [LARGE SCALE GENOMIC DNA]</scope>
    <source>
        <strain evidence="1">Sxm20200214</strain>
        <tissue evidence="1">Leaf</tissue>
    </source>
</reference>
<dbReference type="GO" id="GO:0005634">
    <property type="term" value="C:nucleus"/>
    <property type="evidence" value="ECO:0007669"/>
    <property type="project" value="TreeGrafter"/>
</dbReference>
<sequence>MGYNPDPNPNSPFARETLPYSISSLLSRDRKGETPNPRIDFSTSSYLRFALPPSQSTQIESLIVLEIVLPSFVYPVRLSKDLESSSVTFPMAYHAGFSHGFNCGEAVNFAMADWFPLELLPVNRRGNCCSCSESKLSEEVASSSNKKTWFFSAVHDEPVVGDQESDVSDSEIFRVKRLSSLKLESGTVVLDTRDSEHHQEHKRLKKWHRYHKGRYSLSSSISRQGEEMLVVSSRKKTNEQQHSDVRMKNENHFVGGFKRLKVKQLIRP</sequence>
<protein>
    <submittedName>
        <fullName evidence="1">Uncharacterized protein</fullName>
    </submittedName>
</protein>
<accession>A0A8X7TXU5</accession>
<dbReference type="EMBL" id="JAAMPC010000015">
    <property type="protein sequence ID" value="KAG2256026.1"/>
    <property type="molecule type" value="Genomic_DNA"/>
</dbReference>
<name>A0A8X7TXU5_BRACI</name>
<dbReference type="Proteomes" id="UP000886595">
    <property type="component" value="Unassembled WGS sequence"/>
</dbReference>
<organism evidence="1 2">
    <name type="scientific">Brassica carinata</name>
    <name type="common">Ethiopian mustard</name>
    <name type="synonym">Abyssinian cabbage</name>
    <dbReference type="NCBI Taxonomy" id="52824"/>
    <lineage>
        <taxon>Eukaryota</taxon>
        <taxon>Viridiplantae</taxon>
        <taxon>Streptophyta</taxon>
        <taxon>Embryophyta</taxon>
        <taxon>Tracheophyta</taxon>
        <taxon>Spermatophyta</taxon>
        <taxon>Magnoliopsida</taxon>
        <taxon>eudicotyledons</taxon>
        <taxon>Gunneridae</taxon>
        <taxon>Pentapetalae</taxon>
        <taxon>rosids</taxon>
        <taxon>malvids</taxon>
        <taxon>Brassicales</taxon>
        <taxon>Brassicaceae</taxon>
        <taxon>Brassiceae</taxon>
        <taxon>Brassica</taxon>
    </lineage>
</organism>
<dbReference type="OrthoDB" id="1678912at2759"/>